<proteinExistence type="predicted"/>
<evidence type="ECO:0000313" key="3">
    <source>
        <dbReference type="Proteomes" id="UP000321960"/>
    </source>
</evidence>
<dbReference type="Proteomes" id="UP000321960">
    <property type="component" value="Unassembled WGS sequence"/>
</dbReference>
<protein>
    <recommendedName>
        <fullName evidence="5">HTH marR-type domain-containing protein</fullName>
    </recommendedName>
</protein>
<organism evidence="1 3">
    <name type="scientific">Methylobacterium oxalidis</name>
    <dbReference type="NCBI Taxonomy" id="944322"/>
    <lineage>
        <taxon>Bacteria</taxon>
        <taxon>Pseudomonadati</taxon>
        <taxon>Pseudomonadota</taxon>
        <taxon>Alphaproteobacteria</taxon>
        <taxon>Hyphomicrobiales</taxon>
        <taxon>Methylobacteriaceae</taxon>
        <taxon>Methylobacterium</taxon>
    </lineage>
</organism>
<evidence type="ECO:0000313" key="1">
    <source>
        <dbReference type="EMBL" id="GEP02824.1"/>
    </source>
</evidence>
<reference evidence="4" key="2">
    <citation type="journal article" date="2019" name="Int. J. Syst. Evol. Microbiol.">
        <title>The Global Catalogue of Microorganisms (GCM) 10K type strain sequencing project: providing services to taxonomists for standard genome sequencing and annotation.</title>
        <authorList>
            <consortium name="The Broad Institute Genomics Platform"/>
            <consortium name="The Broad Institute Genome Sequencing Center for Infectious Disease"/>
            <person name="Wu L."/>
            <person name="Ma J."/>
        </authorList>
    </citation>
    <scope>NUCLEOTIDE SEQUENCE [LARGE SCALE GENOMIC DNA]</scope>
    <source>
        <strain evidence="4">NBRC 107715</strain>
    </source>
</reference>
<dbReference type="InterPro" id="IPR036388">
    <property type="entry name" value="WH-like_DNA-bd_sf"/>
</dbReference>
<dbReference type="Pfam" id="PF25212">
    <property type="entry name" value="HVO_A0114"/>
    <property type="match status" value="1"/>
</dbReference>
<evidence type="ECO:0008006" key="5">
    <source>
        <dbReference type="Google" id="ProtNLM"/>
    </source>
</evidence>
<accession>A0A512IYN5</accession>
<dbReference type="EMBL" id="BSPK01000107">
    <property type="protein sequence ID" value="GLS66776.1"/>
    <property type="molecule type" value="Genomic_DNA"/>
</dbReference>
<dbReference type="InterPro" id="IPR036390">
    <property type="entry name" value="WH_DNA-bd_sf"/>
</dbReference>
<dbReference type="Gene3D" id="1.10.10.10">
    <property type="entry name" value="Winged helix-like DNA-binding domain superfamily/Winged helix DNA-binding domain"/>
    <property type="match status" value="1"/>
</dbReference>
<keyword evidence="4" id="KW-1185">Reference proteome</keyword>
<reference evidence="1 3" key="3">
    <citation type="submission" date="2019-07" db="EMBL/GenBank/DDBJ databases">
        <title>Whole genome shotgun sequence of Methylobacterium oxalidis NBRC 107715.</title>
        <authorList>
            <person name="Hosoyama A."/>
            <person name="Uohara A."/>
            <person name="Ohji S."/>
            <person name="Ichikawa N."/>
        </authorList>
    </citation>
    <scope>NUCLEOTIDE SEQUENCE [LARGE SCALE GENOMIC DNA]</scope>
    <source>
        <strain evidence="1 3">NBRC 107715</strain>
    </source>
</reference>
<dbReference type="EMBL" id="BJZU01000011">
    <property type="protein sequence ID" value="GEP02824.1"/>
    <property type="molecule type" value="Genomic_DNA"/>
</dbReference>
<sequence length="118" mass="12932">MKGTVEIRVGADLQGVADAFLDAWRRGAGGDTTARRILTFESWDALAATLTPARLKLLRGLRAEPASSIQDLARKLDRPYRRVHDDVVALADAGLIERRPDRSLVVVADRIEASVELV</sequence>
<evidence type="ECO:0000313" key="2">
    <source>
        <dbReference type="EMBL" id="GLS66776.1"/>
    </source>
</evidence>
<reference evidence="2" key="4">
    <citation type="submission" date="2023-01" db="EMBL/GenBank/DDBJ databases">
        <title>Draft genome sequence of Methylobacterium oxalidis strain NBRC 107715.</title>
        <authorList>
            <person name="Sun Q."/>
            <person name="Mori K."/>
        </authorList>
    </citation>
    <scope>NUCLEOTIDE SEQUENCE</scope>
    <source>
        <strain evidence="2">NBRC 107715</strain>
    </source>
</reference>
<reference evidence="2" key="1">
    <citation type="journal article" date="2014" name="Int. J. Syst. Evol. Microbiol.">
        <title>Complete genome of a new Firmicutes species belonging to the dominant human colonic microbiota ('Ruminococcus bicirculans') reveals two chromosomes and a selective capacity to utilize plant glucans.</title>
        <authorList>
            <consortium name="NISC Comparative Sequencing Program"/>
            <person name="Wegmann U."/>
            <person name="Louis P."/>
            <person name="Goesmann A."/>
            <person name="Henrissat B."/>
            <person name="Duncan S.H."/>
            <person name="Flint H.J."/>
        </authorList>
    </citation>
    <scope>NUCLEOTIDE SEQUENCE</scope>
    <source>
        <strain evidence="2">NBRC 107715</strain>
    </source>
</reference>
<dbReference type="AlphaFoldDB" id="A0A512IYN5"/>
<name>A0A512IYN5_9HYPH</name>
<dbReference type="SUPFAM" id="SSF46785">
    <property type="entry name" value="Winged helix' DNA-binding domain"/>
    <property type="match status" value="1"/>
</dbReference>
<gene>
    <name evidence="2" type="ORF">GCM10007888_51590</name>
    <name evidence="1" type="ORF">MOX02_08620</name>
</gene>
<evidence type="ECO:0000313" key="4">
    <source>
        <dbReference type="Proteomes" id="UP001156856"/>
    </source>
</evidence>
<comment type="caution">
    <text evidence="1">The sequence shown here is derived from an EMBL/GenBank/DDBJ whole genome shotgun (WGS) entry which is preliminary data.</text>
</comment>
<dbReference type="OrthoDB" id="7471569at2"/>
<dbReference type="Proteomes" id="UP001156856">
    <property type="component" value="Unassembled WGS sequence"/>
</dbReference>
<dbReference type="RefSeq" id="WP_147024490.1">
    <property type="nucleotide sequence ID" value="NZ_BJZU01000011.1"/>
</dbReference>